<keyword evidence="3" id="KW-1003">Cell membrane</keyword>
<feature type="transmembrane region" description="Helical" evidence="7">
    <location>
        <begin position="688"/>
        <end position="712"/>
    </location>
</feature>
<feature type="transmembrane region" description="Helical" evidence="7">
    <location>
        <begin position="429"/>
        <end position="448"/>
    </location>
</feature>
<evidence type="ECO:0000259" key="8">
    <source>
        <dbReference type="PROSITE" id="PS50156"/>
    </source>
</evidence>
<protein>
    <submittedName>
        <fullName evidence="9">RND family transporter</fullName>
    </submittedName>
</protein>
<feature type="transmembrane region" description="Helical" evidence="7">
    <location>
        <begin position="367"/>
        <end position="389"/>
    </location>
</feature>
<dbReference type="Pfam" id="PF03176">
    <property type="entry name" value="MMPL"/>
    <property type="match status" value="2"/>
</dbReference>
<gene>
    <name evidence="9" type="ORF">ACFQJ7_07825</name>
</gene>
<feature type="transmembrane region" description="Helical" evidence="7">
    <location>
        <begin position="335"/>
        <end position="355"/>
    </location>
</feature>
<evidence type="ECO:0000313" key="10">
    <source>
        <dbReference type="Proteomes" id="UP001596414"/>
    </source>
</evidence>
<feature type="transmembrane region" description="Helical" evidence="7">
    <location>
        <begin position="658"/>
        <end position="681"/>
    </location>
</feature>
<dbReference type="InterPro" id="IPR000731">
    <property type="entry name" value="SSD"/>
</dbReference>
<feature type="transmembrane region" description="Helical" evidence="7">
    <location>
        <begin position="718"/>
        <end position="736"/>
    </location>
</feature>
<dbReference type="RefSeq" id="WP_267638100.1">
    <property type="nucleotide sequence ID" value="NZ_JAODIY010000011.1"/>
</dbReference>
<feature type="domain" description="SSD" evidence="8">
    <location>
        <begin position="269"/>
        <end position="392"/>
    </location>
</feature>
<evidence type="ECO:0000256" key="2">
    <source>
        <dbReference type="ARBA" id="ARBA00010157"/>
    </source>
</evidence>
<dbReference type="InterPro" id="IPR050545">
    <property type="entry name" value="Mycobact_MmpL"/>
</dbReference>
<evidence type="ECO:0000256" key="5">
    <source>
        <dbReference type="ARBA" id="ARBA00022989"/>
    </source>
</evidence>
<evidence type="ECO:0000256" key="6">
    <source>
        <dbReference type="ARBA" id="ARBA00023136"/>
    </source>
</evidence>
<feature type="transmembrane region" description="Helical" evidence="7">
    <location>
        <begin position="795"/>
        <end position="818"/>
    </location>
</feature>
<dbReference type="Proteomes" id="UP001596414">
    <property type="component" value="Unassembled WGS sequence"/>
</dbReference>
<dbReference type="GO" id="GO:0005886">
    <property type="term" value="C:plasma membrane"/>
    <property type="evidence" value="ECO:0007669"/>
    <property type="project" value="UniProtKB-SubCell"/>
</dbReference>
<dbReference type="EMBL" id="JBHSZQ010000011">
    <property type="protein sequence ID" value="MFC7125948.1"/>
    <property type="molecule type" value="Genomic_DNA"/>
</dbReference>
<dbReference type="PROSITE" id="PS50156">
    <property type="entry name" value="SSD"/>
    <property type="match status" value="2"/>
</dbReference>
<evidence type="ECO:0000256" key="1">
    <source>
        <dbReference type="ARBA" id="ARBA00004651"/>
    </source>
</evidence>
<evidence type="ECO:0000256" key="7">
    <source>
        <dbReference type="SAM" id="Phobius"/>
    </source>
</evidence>
<feature type="transmembrane region" description="Helical" evidence="7">
    <location>
        <begin position="756"/>
        <end position="783"/>
    </location>
</feature>
<comment type="subcellular location">
    <subcellularLocation>
        <location evidence="1">Cell membrane</location>
        <topology evidence="1">Multi-pass membrane protein</topology>
    </subcellularLocation>
</comment>
<comment type="similarity">
    <text evidence="2">Belongs to the resistance-nodulation-cell division (RND) (TC 2.A.6) family. MmpL subfamily.</text>
</comment>
<feature type="transmembrane region" description="Helical" evidence="7">
    <location>
        <begin position="243"/>
        <end position="260"/>
    </location>
</feature>
<accession>A0ABD5X429</accession>
<dbReference type="Gene3D" id="1.20.1640.10">
    <property type="entry name" value="Multidrug efflux transporter AcrB transmembrane domain"/>
    <property type="match status" value="2"/>
</dbReference>
<comment type="caution">
    <text evidence="9">The sequence shown here is derived from an EMBL/GenBank/DDBJ whole genome shotgun (WGS) entry which is preliminary data.</text>
</comment>
<name>A0ABD5X429_9EURY</name>
<feature type="domain" description="SSD" evidence="8">
    <location>
        <begin position="661"/>
        <end position="817"/>
    </location>
</feature>
<keyword evidence="6 7" id="KW-0472">Membrane</keyword>
<dbReference type="PANTHER" id="PTHR33406">
    <property type="entry name" value="MEMBRANE PROTEIN MJ1562-RELATED"/>
    <property type="match status" value="1"/>
</dbReference>
<evidence type="ECO:0000256" key="4">
    <source>
        <dbReference type="ARBA" id="ARBA00022692"/>
    </source>
</evidence>
<dbReference type="SUPFAM" id="SSF82866">
    <property type="entry name" value="Multidrug efflux transporter AcrB transmembrane domain"/>
    <property type="match status" value="2"/>
</dbReference>
<dbReference type="AlphaFoldDB" id="A0ABD5X429"/>
<feature type="transmembrane region" description="Helical" evidence="7">
    <location>
        <begin position="267"/>
        <end position="287"/>
    </location>
</feature>
<organism evidence="9 10">
    <name type="scientific">Halovenus rubra</name>
    <dbReference type="NCBI Taxonomy" id="869890"/>
    <lineage>
        <taxon>Archaea</taxon>
        <taxon>Methanobacteriati</taxon>
        <taxon>Methanobacteriota</taxon>
        <taxon>Stenosarchaea group</taxon>
        <taxon>Halobacteria</taxon>
        <taxon>Halobacteriales</taxon>
        <taxon>Haloarculaceae</taxon>
        <taxon>Halovenus</taxon>
    </lineage>
</organism>
<feature type="transmembrane region" description="Helical" evidence="7">
    <location>
        <begin position="293"/>
        <end position="314"/>
    </location>
</feature>
<evidence type="ECO:0000256" key="3">
    <source>
        <dbReference type="ARBA" id="ARBA00022475"/>
    </source>
</evidence>
<reference evidence="9 10" key="1">
    <citation type="journal article" date="2014" name="Int. J. Syst. Evol. Microbiol.">
        <title>Complete genome sequence of Corynebacterium casei LMG S-19264T (=DSM 44701T), isolated from a smear-ripened cheese.</title>
        <authorList>
            <consortium name="US DOE Joint Genome Institute (JGI-PGF)"/>
            <person name="Walter F."/>
            <person name="Albersmeier A."/>
            <person name="Kalinowski J."/>
            <person name="Ruckert C."/>
        </authorList>
    </citation>
    <scope>NUCLEOTIDE SEQUENCE [LARGE SCALE GENOMIC DNA]</scope>
    <source>
        <strain evidence="9 10">CGMCC 4.7215</strain>
    </source>
</reference>
<sequence>MIRQILQRTTTFVSKHNWVTLLVMLVLTGLVVAGIPQLDFGNQVGGSADEFDNLDRVETSQYIDEHYGNDTAKQTERVIEPVYVERKNGTALSKESLLTGLRYQQEITDSEAVRTALHDDGVVGIENLVATRAAGTQNATVDEQIRAIENTSAAGVEQLVGQTIAEDPIAQRFLPTDHDSSASSTDRRIFVAIDTSVDDETLDTVDTTLYDTANKYSDSGFFVATDDAFGEMRSQFNSEMLELVVPVALLLILSILVFTYRDIVDVTVGMSGVVLSILWMLGIMGWLGVQASTITVVPVVLITGLSIDFGFHVFNRYREERGPDDGIRSPMERGIRFVSTALILVTVTASIGFLANLANPLPVIQDLGVSITLGVISALAIFVTIVPALKISIDGLLEWIGLDRRKAVLGRGSYLRPALELSVSLARRAAPVVLVVSVLIAGAGGLAWTELSQESFQQGNGDVAEWKQQLPDPVAWEPVEFRQQLLRTEEVYQPANADDAAQSTILVDGNVTADSTLEDIDRGVADIEEEGLLVTQSSGQAEQSPTTAMARIAKENETFATVLSQADTNGNGVPDQNLEAVYDAFYAADSQTAAQVIERTDGEYRTVLVTLALDAEHSDRKAVVSQLDDGAATMQGNSQRTATAAGSFGVGSAILDEIVGGIFLTMIIALLAIIVTLVAVFRYMHGSATLGAVTALPITLVVGLVVGGMYLLEIPLTLLTALLMSLVVGLGVDYNIHIGDRFADELAAGKKPLAALRVAVTGTGGALLGSTLTTVGAFGSIWLVPHPQMQSFGGIVVIALLTAFIVSLVVLPSALLLWSRHATVPETSSQVTLDPAPQD</sequence>
<dbReference type="PANTHER" id="PTHR33406:SF6">
    <property type="entry name" value="MEMBRANE PROTEIN YDGH-RELATED"/>
    <property type="match status" value="1"/>
</dbReference>
<proteinExistence type="inferred from homology"/>
<evidence type="ECO:0000313" key="9">
    <source>
        <dbReference type="EMBL" id="MFC7125948.1"/>
    </source>
</evidence>
<dbReference type="InterPro" id="IPR004869">
    <property type="entry name" value="MMPL_dom"/>
</dbReference>
<keyword evidence="4 7" id="KW-0812">Transmembrane</keyword>
<keyword evidence="5 7" id="KW-1133">Transmembrane helix</keyword>